<name>A0A3M7PEJ6_BRAPC</name>
<accession>A0A3M7PEJ6</accession>
<sequence>MIKFDQDKKYPYIWNQRVKIYKNHYRKNFAESESILMVQRIMLFRKNSLCERYFRHLNFMLRFNNEQLNLLQII</sequence>
<proteinExistence type="predicted"/>
<dbReference type="AlphaFoldDB" id="A0A3M7PEJ6"/>
<dbReference type="Proteomes" id="UP000276133">
    <property type="component" value="Unassembled WGS sequence"/>
</dbReference>
<gene>
    <name evidence="1" type="ORF">BpHYR1_017267</name>
</gene>
<reference evidence="1 2" key="1">
    <citation type="journal article" date="2018" name="Sci. Rep.">
        <title>Genomic signatures of local adaptation to the degree of environmental predictability in rotifers.</title>
        <authorList>
            <person name="Franch-Gras L."/>
            <person name="Hahn C."/>
            <person name="Garcia-Roger E.M."/>
            <person name="Carmona M.J."/>
            <person name="Serra M."/>
            <person name="Gomez A."/>
        </authorList>
    </citation>
    <scope>NUCLEOTIDE SEQUENCE [LARGE SCALE GENOMIC DNA]</scope>
    <source>
        <strain evidence="1">HYR1</strain>
    </source>
</reference>
<keyword evidence="2" id="KW-1185">Reference proteome</keyword>
<comment type="caution">
    <text evidence="1">The sequence shown here is derived from an EMBL/GenBank/DDBJ whole genome shotgun (WGS) entry which is preliminary data.</text>
</comment>
<protein>
    <submittedName>
        <fullName evidence="1">Uncharacterized protein</fullName>
    </submittedName>
</protein>
<evidence type="ECO:0000313" key="2">
    <source>
        <dbReference type="Proteomes" id="UP000276133"/>
    </source>
</evidence>
<dbReference type="EMBL" id="REGN01011421">
    <property type="protein sequence ID" value="RMZ97438.1"/>
    <property type="molecule type" value="Genomic_DNA"/>
</dbReference>
<organism evidence="1 2">
    <name type="scientific">Brachionus plicatilis</name>
    <name type="common">Marine rotifer</name>
    <name type="synonym">Brachionus muelleri</name>
    <dbReference type="NCBI Taxonomy" id="10195"/>
    <lineage>
        <taxon>Eukaryota</taxon>
        <taxon>Metazoa</taxon>
        <taxon>Spiralia</taxon>
        <taxon>Gnathifera</taxon>
        <taxon>Rotifera</taxon>
        <taxon>Eurotatoria</taxon>
        <taxon>Monogononta</taxon>
        <taxon>Pseudotrocha</taxon>
        <taxon>Ploima</taxon>
        <taxon>Brachionidae</taxon>
        <taxon>Brachionus</taxon>
    </lineage>
</organism>
<evidence type="ECO:0000313" key="1">
    <source>
        <dbReference type="EMBL" id="RMZ97438.1"/>
    </source>
</evidence>